<reference evidence="3" key="1">
    <citation type="journal article" date="2021" name="Sci. Rep.">
        <title>Diploid genomic architecture of Nitzschia inconspicua, an elite biomass production diatom.</title>
        <authorList>
            <person name="Oliver A."/>
            <person name="Podell S."/>
            <person name="Pinowska A."/>
            <person name="Traller J.C."/>
            <person name="Smith S.R."/>
            <person name="McClure R."/>
            <person name="Beliaev A."/>
            <person name="Bohutskyi P."/>
            <person name="Hill E.A."/>
            <person name="Rabines A."/>
            <person name="Zheng H."/>
            <person name="Allen L.Z."/>
            <person name="Kuo A."/>
            <person name="Grigoriev I.V."/>
            <person name="Allen A.E."/>
            <person name="Hazlebeck D."/>
            <person name="Allen E.E."/>
        </authorList>
    </citation>
    <scope>NUCLEOTIDE SEQUENCE</scope>
    <source>
        <strain evidence="3">Hildebrandi</strain>
    </source>
</reference>
<dbReference type="GO" id="GO:0016787">
    <property type="term" value="F:hydrolase activity"/>
    <property type="evidence" value="ECO:0007669"/>
    <property type="project" value="UniProtKB-KW"/>
</dbReference>
<dbReference type="Pfam" id="PF00293">
    <property type="entry name" value="NUDIX"/>
    <property type="match status" value="1"/>
</dbReference>
<dbReference type="Proteomes" id="UP000693970">
    <property type="component" value="Unassembled WGS sequence"/>
</dbReference>
<accession>A0A9K3LR41</accession>
<keyword evidence="3" id="KW-0378">Hydrolase</keyword>
<proteinExistence type="predicted"/>
<dbReference type="PANTHER" id="PTHR43736">
    <property type="entry name" value="ADP-RIBOSE PYROPHOSPHATASE"/>
    <property type="match status" value="1"/>
</dbReference>
<dbReference type="InterPro" id="IPR000086">
    <property type="entry name" value="NUDIX_hydrolase_dom"/>
</dbReference>
<organism evidence="3 4">
    <name type="scientific">Nitzschia inconspicua</name>
    <dbReference type="NCBI Taxonomy" id="303405"/>
    <lineage>
        <taxon>Eukaryota</taxon>
        <taxon>Sar</taxon>
        <taxon>Stramenopiles</taxon>
        <taxon>Ochrophyta</taxon>
        <taxon>Bacillariophyta</taxon>
        <taxon>Bacillariophyceae</taxon>
        <taxon>Bacillariophycidae</taxon>
        <taxon>Bacillariales</taxon>
        <taxon>Bacillariaceae</taxon>
        <taxon>Nitzschia</taxon>
    </lineage>
</organism>
<dbReference type="AlphaFoldDB" id="A0A9K3LR41"/>
<feature type="domain" description="Nudix hydrolase" evidence="2">
    <location>
        <begin position="260"/>
        <end position="407"/>
    </location>
</feature>
<protein>
    <submittedName>
        <fullName evidence="3">Hydrolase</fullName>
    </submittedName>
</protein>
<evidence type="ECO:0000313" key="3">
    <source>
        <dbReference type="EMBL" id="KAG7366453.1"/>
    </source>
</evidence>
<dbReference type="OrthoDB" id="44061at2759"/>
<sequence>MTTTRLLLLASIASIADSVAAFGLLGPTTDANVAVSSLSRKNFLQYAGAAVMGGLLFPEISQADVNVGGMIRFGDESIMSPKEHGTSSKPVQPDLMYDVSNKLADKICNYNRHFAEMGGYFQSTPFEEQVLQAKTPITFYDSVTGKPLFVAPINRSPEEFLQESKIHGWPSFRDDEVVWDNVRVLKNSGETVSVDGTHLGHNLPDRKVEAALSVAFRATMLSGSFKLRTSVQTKSQVRFYLAAENTETSSQSTGNTCDRYPRAAVSTAVRCHVNDSNSSEPYYLLIKRGNPPNAGKWSFPGGKLEWGESTIVGAQRELMEETSFHGQDSLEWHPEPYATADSIIAAADNDGTSFHFLIAIAFAQLQADALPSVKSKDDAKEAKWWAISEIQVMTNETTTPGLVQRVERAEFLYRNSALLLANYH</sequence>
<evidence type="ECO:0000256" key="1">
    <source>
        <dbReference type="SAM" id="SignalP"/>
    </source>
</evidence>
<gene>
    <name evidence="3" type="ORF">IV203_029123</name>
</gene>
<keyword evidence="4" id="KW-1185">Reference proteome</keyword>
<name>A0A9K3LR41_9STRA</name>
<feature type="signal peptide" evidence="1">
    <location>
        <begin position="1"/>
        <end position="21"/>
    </location>
</feature>
<evidence type="ECO:0000313" key="4">
    <source>
        <dbReference type="Proteomes" id="UP000693970"/>
    </source>
</evidence>
<evidence type="ECO:0000259" key="2">
    <source>
        <dbReference type="PROSITE" id="PS51462"/>
    </source>
</evidence>
<keyword evidence="1" id="KW-0732">Signal</keyword>
<dbReference type="PANTHER" id="PTHR43736:SF1">
    <property type="entry name" value="DIHYDRONEOPTERIN TRIPHOSPHATE DIPHOSPHATASE"/>
    <property type="match status" value="1"/>
</dbReference>
<feature type="chain" id="PRO_5039921136" evidence="1">
    <location>
        <begin position="22"/>
        <end position="424"/>
    </location>
</feature>
<dbReference type="PROSITE" id="PS51462">
    <property type="entry name" value="NUDIX"/>
    <property type="match status" value="1"/>
</dbReference>
<reference evidence="3" key="2">
    <citation type="submission" date="2021-04" db="EMBL/GenBank/DDBJ databases">
        <authorList>
            <person name="Podell S."/>
        </authorList>
    </citation>
    <scope>NUCLEOTIDE SEQUENCE</scope>
    <source>
        <strain evidence="3">Hildebrandi</strain>
    </source>
</reference>
<dbReference type="CDD" id="cd04673">
    <property type="entry name" value="NUDIX_ADPRase"/>
    <property type="match status" value="1"/>
</dbReference>
<comment type="caution">
    <text evidence="3">The sequence shown here is derived from an EMBL/GenBank/DDBJ whole genome shotgun (WGS) entry which is preliminary data.</text>
</comment>
<dbReference type="EMBL" id="JAGRRH010000007">
    <property type="protein sequence ID" value="KAG7366453.1"/>
    <property type="molecule type" value="Genomic_DNA"/>
</dbReference>